<evidence type="ECO:0000259" key="8">
    <source>
        <dbReference type="PROSITE" id="PS51160"/>
    </source>
</evidence>
<feature type="active site" evidence="5">
    <location>
        <position position="20"/>
    </location>
</feature>
<dbReference type="Pfam" id="PF00708">
    <property type="entry name" value="Acylphosphatase"/>
    <property type="match status" value="1"/>
</dbReference>
<dbReference type="PROSITE" id="PS00151">
    <property type="entry name" value="ACYLPHOSPHATASE_2"/>
    <property type="match status" value="1"/>
</dbReference>
<feature type="domain" description="Acylphosphatase-like" evidence="8">
    <location>
        <begin position="5"/>
        <end position="91"/>
    </location>
</feature>
<dbReference type="AlphaFoldDB" id="A0A1P8UJA6"/>
<evidence type="ECO:0000313" key="9">
    <source>
        <dbReference type="EMBL" id="APZ43918.1"/>
    </source>
</evidence>
<dbReference type="InterPro" id="IPR017968">
    <property type="entry name" value="Acylphosphatase_CS"/>
</dbReference>
<comment type="catalytic activity">
    <reaction evidence="4 5 6">
        <text>an acyl phosphate + H2O = a carboxylate + phosphate + H(+)</text>
        <dbReference type="Rhea" id="RHEA:14965"/>
        <dbReference type="ChEBI" id="CHEBI:15377"/>
        <dbReference type="ChEBI" id="CHEBI:15378"/>
        <dbReference type="ChEBI" id="CHEBI:29067"/>
        <dbReference type="ChEBI" id="CHEBI:43474"/>
        <dbReference type="ChEBI" id="CHEBI:59918"/>
        <dbReference type="EC" id="3.6.1.7"/>
    </reaction>
</comment>
<proteinExistence type="inferred from homology"/>
<organism evidence="9 10">
    <name type="scientific">Acidihalobacter ferrooxydans</name>
    <dbReference type="NCBI Taxonomy" id="1765967"/>
    <lineage>
        <taxon>Bacteria</taxon>
        <taxon>Pseudomonadati</taxon>
        <taxon>Pseudomonadota</taxon>
        <taxon>Gammaproteobacteria</taxon>
        <taxon>Chromatiales</taxon>
        <taxon>Ectothiorhodospiraceae</taxon>
        <taxon>Acidihalobacter</taxon>
    </lineage>
</organism>
<dbReference type="PANTHER" id="PTHR47268">
    <property type="entry name" value="ACYLPHOSPHATASE"/>
    <property type="match status" value="1"/>
</dbReference>
<evidence type="ECO:0000256" key="5">
    <source>
        <dbReference type="PROSITE-ProRule" id="PRU00520"/>
    </source>
</evidence>
<dbReference type="GO" id="GO:0003998">
    <property type="term" value="F:acylphosphatase activity"/>
    <property type="evidence" value="ECO:0007669"/>
    <property type="project" value="UniProtKB-EC"/>
</dbReference>
<dbReference type="KEGG" id="afy:BW247_13140"/>
<dbReference type="STRING" id="1765967.BW247_13140"/>
<keyword evidence="5 6" id="KW-0378">Hydrolase</keyword>
<dbReference type="InterPro" id="IPR036046">
    <property type="entry name" value="Acylphosphatase-like_dom_sf"/>
</dbReference>
<dbReference type="PROSITE" id="PS00150">
    <property type="entry name" value="ACYLPHOSPHATASE_1"/>
    <property type="match status" value="1"/>
</dbReference>
<dbReference type="PROSITE" id="PS51160">
    <property type="entry name" value="ACYLPHOSPHATASE_3"/>
    <property type="match status" value="1"/>
</dbReference>
<comment type="similarity">
    <text evidence="1 7">Belongs to the acylphosphatase family.</text>
</comment>
<evidence type="ECO:0000256" key="1">
    <source>
        <dbReference type="ARBA" id="ARBA00005614"/>
    </source>
</evidence>
<evidence type="ECO:0000313" key="10">
    <source>
        <dbReference type="Proteomes" id="UP000243807"/>
    </source>
</evidence>
<keyword evidence="10" id="KW-1185">Reference proteome</keyword>
<evidence type="ECO:0000256" key="7">
    <source>
        <dbReference type="RuleBase" id="RU004168"/>
    </source>
</evidence>
<evidence type="ECO:0000256" key="4">
    <source>
        <dbReference type="ARBA" id="ARBA00047645"/>
    </source>
</evidence>
<dbReference type="Gene3D" id="3.30.70.100">
    <property type="match status" value="1"/>
</dbReference>
<evidence type="ECO:0000256" key="3">
    <source>
        <dbReference type="ARBA" id="ARBA00015991"/>
    </source>
</evidence>
<sequence>MDEVAVRCLVRGRVQGVFFRAATCARASALGLCGYARNLPDGRVEVYARGAAGSLDQLRDWLTRGPDLARVDAVECASAPLEAAEGFTIRY</sequence>
<protein>
    <recommendedName>
        <fullName evidence="3 5">Acylphosphatase</fullName>
        <ecNumber evidence="2 5">3.6.1.7</ecNumber>
    </recommendedName>
</protein>
<dbReference type="SUPFAM" id="SSF54975">
    <property type="entry name" value="Acylphosphatase/BLUF domain-like"/>
    <property type="match status" value="1"/>
</dbReference>
<dbReference type="Proteomes" id="UP000243807">
    <property type="component" value="Chromosome"/>
</dbReference>
<reference evidence="9 10" key="1">
    <citation type="submission" date="2017-01" db="EMBL/GenBank/DDBJ databases">
        <title>Draft sequence of Acidihalobacter ferrooxidans strain DSM 14175 (strain V8).</title>
        <authorList>
            <person name="Khaleque H.N."/>
            <person name="Ramsay J.P."/>
            <person name="Murphy R.J.T."/>
            <person name="Kaksonen A.H."/>
            <person name="Boxall N.J."/>
            <person name="Watkin E.L.J."/>
        </authorList>
    </citation>
    <scope>NUCLEOTIDE SEQUENCE [LARGE SCALE GENOMIC DNA]</scope>
    <source>
        <strain evidence="9 10">V8</strain>
    </source>
</reference>
<accession>A0A1P8UJA6</accession>
<feature type="active site" evidence="5">
    <location>
        <position position="38"/>
    </location>
</feature>
<dbReference type="EC" id="3.6.1.7" evidence="2 5"/>
<dbReference type="EMBL" id="CP019434">
    <property type="protein sequence ID" value="APZ43918.1"/>
    <property type="molecule type" value="Genomic_DNA"/>
</dbReference>
<gene>
    <name evidence="9" type="ORF">BW247_13140</name>
</gene>
<dbReference type="PANTHER" id="PTHR47268:SF4">
    <property type="entry name" value="ACYLPHOSPHATASE"/>
    <property type="match status" value="1"/>
</dbReference>
<evidence type="ECO:0000256" key="6">
    <source>
        <dbReference type="RuleBase" id="RU000553"/>
    </source>
</evidence>
<dbReference type="InterPro" id="IPR020456">
    <property type="entry name" value="Acylphosphatase"/>
</dbReference>
<dbReference type="InterPro" id="IPR001792">
    <property type="entry name" value="Acylphosphatase-like_dom"/>
</dbReference>
<evidence type="ECO:0000256" key="2">
    <source>
        <dbReference type="ARBA" id="ARBA00012150"/>
    </source>
</evidence>
<name>A0A1P8UJA6_9GAMM</name>